<evidence type="ECO:0000313" key="2">
    <source>
        <dbReference type="Proteomes" id="UP000824102"/>
    </source>
</evidence>
<comment type="caution">
    <text evidence="1">The sequence shown here is derived from an EMBL/GenBank/DDBJ whole genome shotgun (WGS) entry which is preliminary data.</text>
</comment>
<proteinExistence type="predicted"/>
<protein>
    <submittedName>
        <fullName evidence="1">Uncharacterized protein</fullName>
    </submittedName>
</protein>
<reference evidence="1" key="2">
    <citation type="submission" date="2021-04" db="EMBL/GenBank/DDBJ databases">
        <authorList>
            <person name="Gilroy R."/>
        </authorList>
    </citation>
    <scope>NUCLEOTIDE SEQUENCE</scope>
    <source>
        <strain evidence="1">ChiW7-2402</strain>
    </source>
</reference>
<gene>
    <name evidence="1" type="ORF">H9964_00135</name>
</gene>
<sequence>MTNEYTVPKYIPKRQEIKEIELFMDNGDRIIIPKRELMDMSLKLYDRLVYVDSALRCVAAEGFFRLHIPERLSPPRDATYIVNKKAFNLNRKKYLEERLRSESCISSLILSCKNDRYLHLYGLFTAEIDSDDLLLRVRDTFRGPFDGDRHTVMLPPVTKKVIGKIELGFENGEYFSVDETELGEIQLKLSPELWSERGRFGRTVVSGSLCFTPDKHIYDRNVGLYFKMRGGKKLIRRIRKRVCGNYGEKIHDVVCLTIHYDQSLFGRNLCEHLYIRDRKGEEEVDRLLAHEEETGIEEYFFEGGYAMLLDKEIYLTFGEDSQRFIEPQNET</sequence>
<name>A0A9D2G4A1_9FIRM</name>
<dbReference type="EMBL" id="DXBB01000004">
    <property type="protein sequence ID" value="HIZ71971.1"/>
    <property type="molecule type" value="Genomic_DNA"/>
</dbReference>
<accession>A0A9D2G4A1</accession>
<dbReference type="AlphaFoldDB" id="A0A9D2G4A1"/>
<organism evidence="1 2">
    <name type="scientific">Candidatus Gallimonas intestinavium</name>
    <dbReference type="NCBI Taxonomy" id="2838603"/>
    <lineage>
        <taxon>Bacteria</taxon>
        <taxon>Bacillati</taxon>
        <taxon>Bacillota</taxon>
        <taxon>Clostridia</taxon>
        <taxon>Candidatus Gallimonas</taxon>
    </lineage>
</organism>
<reference evidence="1" key="1">
    <citation type="journal article" date="2021" name="PeerJ">
        <title>Extensive microbial diversity within the chicken gut microbiome revealed by metagenomics and culture.</title>
        <authorList>
            <person name="Gilroy R."/>
            <person name="Ravi A."/>
            <person name="Getino M."/>
            <person name="Pursley I."/>
            <person name="Horton D.L."/>
            <person name="Alikhan N.F."/>
            <person name="Baker D."/>
            <person name="Gharbi K."/>
            <person name="Hall N."/>
            <person name="Watson M."/>
            <person name="Adriaenssens E.M."/>
            <person name="Foster-Nyarko E."/>
            <person name="Jarju S."/>
            <person name="Secka A."/>
            <person name="Antonio M."/>
            <person name="Oren A."/>
            <person name="Chaudhuri R.R."/>
            <person name="La Ragione R."/>
            <person name="Hildebrand F."/>
            <person name="Pallen M.J."/>
        </authorList>
    </citation>
    <scope>NUCLEOTIDE SEQUENCE</scope>
    <source>
        <strain evidence="1">ChiW7-2402</strain>
    </source>
</reference>
<dbReference type="Proteomes" id="UP000824102">
    <property type="component" value="Unassembled WGS sequence"/>
</dbReference>
<evidence type="ECO:0000313" key="1">
    <source>
        <dbReference type="EMBL" id="HIZ71971.1"/>
    </source>
</evidence>